<dbReference type="AlphaFoldDB" id="A0A951URX1"/>
<protein>
    <submittedName>
        <fullName evidence="2">Uncharacterized protein</fullName>
    </submittedName>
</protein>
<name>A0A951URX1_9CYAN</name>
<feature type="compositionally biased region" description="Basic and acidic residues" evidence="1">
    <location>
        <begin position="1"/>
        <end position="21"/>
    </location>
</feature>
<evidence type="ECO:0000313" key="2">
    <source>
        <dbReference type="EMBL" id="MBW4668068.1"/>
    </source>
</evidence>
<evidence type="ECO:0000256" key="1">
    <source>
        <dbReference type="SAM" id="MobiDB-lite"/>
    </source>
</evidence>
<proteinExistence type="predicted"/>
<comment type="caution">
    <text evidence="2">The sequence shown here is derived from an EMBL/GenBank/DDBJ whole genome shotgun (WGS) entry which is preliminary data.</text>
</comment>
<feature type="region of interest" description="Disordered" evidence="1">
    <location>
        <begin position="1"/>
        <end position="49"/>
    </location>
</feature>
<dbReference type="Proteomes" id="UP000729701">
    <property type="component" value="Unassembled WGS sequence"/>
</dbReference>
<reference evidence="2" key="2">
    <citation type="journal article" date="2022" name="Microbiol. Resour. Announc.">
        <title>Metagenome Sequencing to Explore Phylogenomics of Terrestrial Cyanobacteria.</title>
        <authorList>
            <person name="Ward R.D."/>
            <person name="Stajich J.E."/>
            <person name="Johansen J.R."/>
            <person name="Huntemann M."/>
            <person name="Clum A."/>
            <person name="Foster B."/>
            <person name="Foster B."/>
            <person name="Roux S."/>
            <person name="Palaniappan K."/>
            <person name="Varghese N."/>
            <person name="Mukherjee S."/>
            <person name="Reddy T.B.K."/>
            <person name="Daum C."/>
            <person name="Copeland A."/>
            <person name="Chen I.A."/>
            <person name="Ivanova N.N."/>
            <person name="Kyrpides N.C."/>
            <person name="Shapiro N."/>
            <person name="Eloe-Fadrosh E.A."/>
            <person name="Pietrasiak N."/>
        </authorList>
    </citation>
    <scope>NUCLEOTIDE SEQUENCE</scope>
    <source>
        <strain evidence="2">GSE-NOS-MK-12-04C</strain>
    </source>
</reference>
<accession>A0A951URX1</accession>
<organism evidence="2 3">
    <name type="scientific">Cyanomargarita calcarea GSE-NOS-MK-12-04C</name>
    <dbReference type="NCBI Taxonomy" id="2839659"/>
    <lineage>
        <taxon>Bacteria</taxon>
        <taxon>Bacillati</taxon>
        <taxon>Cyanobacteriota</taxon>
        <taxon>Cyanophyceae</taxon>
        <taxon>Nostocales</taxon>
        <taxon>Cyanomargaritaceae</taxon>
        <taxon>Cyanomargarita</taxon>
    </lineage>
</organism>
<dbReference type="EMBL" id="JAHHGZ010000010">
    <property type="protein sequence ID" value="MBW4668068.1"/>
    <property type="molecule type" value="Genomic_DNA"/>
</dbReference>
<evidence type="ECO:0000313" key="3">
    <source>
        <dbReference type="Proteomes" id="UP000729701"/>
    </source>
</evidence>
<gene>
    <name evidence="2" type="ORF">KME60_11755</name>
</gene>
<sequence>MKEEGRRKKEEGRRKKEEGRRRFIICEPGPQLKISDPKNGRGINKNSEG</sequence>
<reference evidence="2" key="1">
    <citation type="submission" date="2021-05" db="EMBL/GenBank/DDBJ databases">
        <authorList>
            <person name="Pietrasiak N."/>
            <person name="Ward R."/>
            <person name="Stajich J.E."/>
            <person name="Kurbessoian T."/>
        </authorList>
    </citation>
    <scope>NUCLEOTIDE SEQUENCE</scope>
    <source>
        <strain evidence="2">GSE-NOS-MK-12-04C</strain>
    </source>
</reference>